<evidence type="ECO:0000313" key="1">
    <source>
        <dbReference type="EMBL" id="MCI58037.1"/>
    </source>
</evidence>
<keyword evidence="2" id="KW-1185">Reference proteome</keyword>
<protein>
    <submittedName>
        <fullName evidence="1">Uncharacterized protein</fullName>
    </submittedName>
</protein>
<name>A0A392TC76_9FABA</name>
<proteinExistence type="predicted"/>
<reference evidence="1 2" key="1">
    <citation type="journal article" date="2018" name="Front. Plant Sci.">
        <title>Red Clover (Trifolium pratense) and Zigzag Clover (T. medium) - A Picture of Genomic Similarities and Differences.</title>
        <authorList>
            <person name="Dluhosova J."/>
            <person name="Istvanek J."/>
            <person name="Nedelnik J."/>
            <person name="Repkova J."/>
        </authorList>
    </citation>
    <scope>NUCLEOTIDE SEQUENCE [LARGE SCALE GENOMIC DNA]</scope>
    <source>
        <strain evidence="2">cv. 10/8</strain>
        <tissue evidence="1">Leaf</tissue>
    </source>
</reference>
<feature type="non-terminal residue" evidence="1">
    <location>
        <position position="74"/>
    </location>
</feature>
<accession>A0A392TC76</accession>
<dbReference type="AlphaFoldDB" id="A0A392TC76"/>
<organism evidence="1 2">
    <name type="scientific">Trifolium medium</name>
    <dbReference type="NCBI Taxonomy" id="97028"/>
    <lineage>
        <taxon>Eukaryota</taxon>
        <taxon>Viridiplantae</taxon>
        <taxon>Streptophyta</taxon>
        <taxon>Embryophyta</taxon>
        <taxon>Tracheophyta</taxon>
        <taxon>Spermatophyta</taxon>
        <taxon>Magnoliopsida</taxon>
        <taxon>eudicotyledons</taxon>
        <taxon>Gunneridae</taxon>
        <taxon>Pentapetalae</taxon>
        <taxon>rosids</taxon>
        <taxon>fabids</taxon>
        <taxon>Fabales</taxon>
        <taxon>Fabaceae</taxon>
        <taxon>Papilionoideae</taxon>
        <taxon>50 kb inversion clade</taxon>
        <taxon>NPAAA clade</taxon>
        <taxon>Hologalegina</taxon>
        <taxon>IRL clade</taxon>
        <taxon>Trifolieae</taxon>
        <taxon>Trifolium</taxon>
    </lineage>
</organism>
<dbReference type="EMBL" id="LXQA010539167">
    <property type="protein sequence ID" value="MCI58037.1"/>
    <property type="molecule type" value="Genomic_DNA"/>
</dbReference>
<evidence type="ECO:0000313" key="2">
    <source>
        <dbReference type="Proteomes" id="UP000265520"/>
    </source>
</evidence>
<comment type="caution">
    <text evidence="1">The sequence shown here is derived from an EMBL/GenBank/DDBJ whole genome shotgun (WGS) entry which is preliminary data.</text>
</comment>
<dbReference type="Proteomes" id="UP000265520">
    <property type="component" value="Unassembled WGS sequence"/>
</dbReference>
<sequence>MSARRNQKANPVNSTDSDDYDIFFNSDADHRFNSFIGAKSFHDERGFMFNMQEETQGVLGDIAKVINVLGWAKL</sequence>